<dbReference type="GO" id="GO:0016874">
    <property type="term" value="F:ligase activity"/>
    <property type="evidence" value="ECO:0007669"/>
    <property type="project" value="UniProtKB-KW"/>
</dbReference>
<evidence type="ECO:0000256" key="1">
    <source>
        <dbReference type="SAM" id="MobiDB-lite"/>
    </source>
</evidence>
<sequence length="175" mass="18672">MWYPRAVDEASLFAAADEAYPDAWDTVDRVEDEAVCVPSAPGPILYGLRGDDPAVLAAMAGQINSEPVERTALFRTNQGTDAHLRDVAVADLSTLRDGRAYRVDCVVAGDPETRAGGHVFAPIRGTRARRSTPRRSSRPSGSATASARCERVTNSPPAARSARGRSNSRSSRFGG</sequence>
<name>A0A0P7GM24_9EURY</name>
<feature type="domain" description="TiaS FLD" evidence="2">
    <location>
        <begin position="4"/>
        <end position="83"/>
    </location>
</feature>
<proteinExistence type="predicted"/>
<feature type="compositionally biased region" description="Low complexity" evidence="1">
    <location>
        <begin position="138"/>
        <end position="147"/>
    </location>
</feature>
<feature type="compositionally biased region" description="Low complexity" evidence="1">
    <location>
        <begin position="154"/>
        <end position="175"/>
    </location>
</feature>
<evidence type="ECO:0000259" key="2">
    <source>
        <dbReference type="Pfam" id="PF08489"/>
    </source>
</evidence>
<dbReference type="Pfam" id="PF08489">
    <property type="entry name" value="TiaS_FLD"/>
    <property type="match status" value="1"/>
</dbReference>
<dbReference type="Proteomes" id="UP000050535">
    <property type="component" value="Unassembled WGS sequence"/>
</dbReference>
<keyword evidence="4" id="KW-1185">Reference proteome</keyword>
<dbReference type="EC" id="6.3.4.-" evidence="3"/>
<reference evidence="4" key="1">
    <citation type="submission" date="2013-11" db="EMBL/GenBank/DDBJ databases">
        <authorList>
            <person name="Hoang H.T."/>
            <person name="Killian M.L."/>
            <person name="Madson D.M."/>
            <person name="Arruda P.H.E."/>
            <person name="Sun D."/>
            <person name="Schwartz K.J."/>
            <person name="Yoon K."/>
        </authorList>
    </citation>
    <scope>NUCLEOTIDE SEQUENCE [LARGE SCALE GENOMIC DNA]</scope>
    <source>
        <strain evidence="4">CDK2</strain>
    </source>
</reference>
<dbReference type="InterPro" id="IPR013696">
    <property type="entry name" value="TiaS_FLD"/>
</dbReference>
<organism evidence="3 4">
    <name type="scientific">Halolamina pelagica</name>
    <dbReference type="NCBI Taxonomy" id="699431"/>
    <lineage>
        <taxon>Archaea</taxon>
        <taxon>Methanobacteriati</taxon>
        <taxon>Methanobacteriota</taxon>
        <taxon>Stenosarchaea group</taxon>
        <taxon>Halobacteria</taxon>
        <taxon>Halobacteriales</taxon>
        <taxon>Haloferacaceae</taxon>
    </lineage>
</organism>
<comment type="caution">
    <text evidence="3">The sequence shown here is derived from an EMBL/GenBank/DDBJ whole genome shotgun (WGS) entry which is preliminary data.</text>
</comment>
<accession>A0A0P7GM24</accession>
<dbReference type="PANTHER" id="PTHR40705:SF1">
    <property type="entry name" value="TRNA(ILE2) 2-AGMATINYLCYTIDINE SYNTHETASE TIAS"/>
    <property type="match status" value="1"/>
</dbReference>
<gene>
    <name evidence="3" type="primary">tiaS_2</name>
    <name evidence="3" type="ORF">SY89_00423</name>
</gene>
<dbReference type="PANTHER" id="PTHR40705">
    <property type="entry name" value="TRNA(ILE2) 2-AGMATINYLCYTIDINE SYNTHETASE TIAS"/>
    <property type="match status" value="1"/>
</dbReference>
<dbReference type="EMBL" id="LGUC01000001">
    <property type="protein sequence ID" value="KPN29708.1"/>
    <property type="molecule type" value="Genomic_DNA"/>
</dbReference>
<dbReference type="Gene3D" id="2.40.50.1010">
    <property type="match status" value="1"/>
</dbReference>
<dbReference type="Gene3D" id="3.90.600.20">
    <property type="match status" value="1"/>
</dbReference>
<evidence type="ECO:0000313" key="4">
    <source>
        <dbReference type="Proteomes" id="UP000050535"/>
    </source>
</evidence>
<feature type="region of interest" description="Disordered" evidence="1">
    <location>
        <begin position="114"/>
        <end position="175"/>
    </location>
</feature>
<dbReference type="STRING" id="699431.SY89_00423"/>
<protein>
    <submittedName>
        <fullName evidence="3">tRNA(Ile2) 2-agmatinylcytidine synthetase TiaS</fullName>
        <ecNumber evidence="3">6.3.4.-</ecNumber>
    </submittedName>
</protein>
<dbReference type="AlphaFoldDB" id="A0A0P7GM24"/>
<keyword evidence="3" id="KW-0436">Ligase</keyword>
<evidence type="ECO:0000313" key="3">
    <source>
        <dbReference type="EMBL" id="KPN29708.1"/>
    </source>
</evidence>
<feature type="compositionally biased region" description="Basic residues" evidence="1">
    <location>
        <begin position="126"/>
        <end position="137"/>
    </location>
</feature>